<accession>A0AAV7LN58</accession>
<protein>
    <submittedName>
        <fullName evidence="1">Uncharacterized protein</fullName>
    </submittedName>
</protein>
<comment type="caution">
    <text evidence="1">The sequence shown here is derived from an EMBL/GenBank/DDBJ whole genome shotgun (WGS) entry which is preliminary data.</text>
</comment>
<name>A0AAV7LN58_PLEWA</name>
<dbReference type="Proteomes" id="UP001066276">
    <property type="component" value="Chromosome 11"/>
</dbReference>
<dbReference type="EMBL" id="JANPWB010000015">
    <property type="protein sequence ID" value="KAJ1093006.1"/>
    <property type="molecule type" value="Genomic_DNA"/>
</dbReference>
<evidence type="ECO:0000313" key="1">
    <source>
        <dbReference type="EMBL" id="KAJ1093006.1"/>
    </source>
</evidence>
<gene>
    <name evidence="1" type="ORF">NDU88_006116</name>
</gene>
<dbReference type="AlphaFoldDB" id="A0AAV7LN58"/>
<organism evidence="1 2">
    <name type="scientific">Pleurodeles waltl</name>
    <name type="common">Iberian ribbed newt</name>
    <dbReference type="NCBI Taxonomy" id="8319"/>
    <lineage>
        <taxon>Eukaryota</taxon>
        <taxon>Metazoa</taxon>
        <taxon>Chordata</taxon>
        <taxon>Craniata</taxon>
        <taxon>Vertebrata</taxon>
        <taxon>Euteleostomi</taxon>
        <taxon>Amphibia</taxon>
        <taxon>Batrachia</taxon>
        <taxon>Caudata</taxon>
        <taxon>Salamandroidea</taxon>
        <taxon>Salamandridae</taxon>
        <taxon>Pleurodelinae</taxon>
        <taxon>Pleurodeles</taxon>
    </lineage>
</organism>
<evidence type="ECO:0000313" key="2">
    <source>
        <dbReference type="Proteomes" id="UP001066276"/>
    </source>
</evidence>
<proteinExistence type="predicted"/>
<reference evidence="1" key="1">
    <citation type="journal article" date="2022" name="bioRxiv">
        <title>Sequencing and chromosome-scale assembly of the giantPleurodeles waltlgenome.</title>
        <authorList>
            <person name="Brown T."/>
            <person name="Elewa A."/>
            <person name="Iarovenko S."/>
            <person name="Subramanian E."/>
            <person name="Araus A.J."/>
            <person name="Petzold A."/>
            <person name="Susuki M."/>
            <person name="Suzuki K.-i.T."/>
            <person name="Hayashi T."/>
            <person name="Toyoda A."/>
            <person name="Oliveira C."/>
            <person name="Osipova E."/>
            <person name="Leigh N.D."/>
            <person name="Simon A."/>
            <person name="Yun M.H."/>
        </authorList>
    </citation>
    <scope>NUCLEOTIDE SEQUENCE</scope>
    <source>
        <strain evidence="1">20211129_DDA</strain>
        <tissue evidence="1">Liver</tissue>
    </source>
</reference>
<keyword evidence="2" id="KW-1185">Reference proteome</keyword>
<sequence length="167" mass="19424">MSRVSSACLLPRVLTLRVRVGSADRKPCMKAIPGWMGRAGRKMCNVKSVLSRVEKKQGKYDERCLENFKDCNFVVGDWVRTRLWQGTKKGLSKWSEPKQVVKVKKYSVVLNDGRKWNMVDVVKCWAKEVEKWEKQVQMGDGHADMCLRKGSQRVTKRPEYLKDYHTE</sequence>